<evidence type="ECO:0000259" key="1">
    <source>
        <dbReference type="Pfam" id="PF00931"/>
    </source>
</evidence>
<dbReference type="PANTHER" id="PTHR46082">
    <property type="entry name" value="ATP/GTP-BINDING PROTEIN-RELATED"/>
    <property type="match status" value="1"/>
</dbReference>
<dbReference type="InterPro" id="IPR019734">
    <property type="entry name" value="TPR_rpt"/>
</dbReference>
<dbReference type="InterPro" id="IPR011990">
    <property type="entry name" value="TPR-like_helical_dom_sf"/>
</dbReference>
<dbReference type="InterPro" id="IPR027417">
    <property type="entry name" value="P-loop_NTPase"/>
</dbReference>
<dbReference type="SUPFAM" id="SSF52540">
    <property type="entry name" value="P-loop containing nucleoside triphosphate hydrolases"/>
    <property type="match status" value="1"/>
</dbReference>
<accession>A0AAJ0G1A7</accession>
<dbReference type="AlphaFoldDB" id="A0AAJ0G1A7"/>
<dbReference type="Pfam" id="PF13374">
    <property type="entry name" value="TPR_10"/>
    <property type="match status" value="1"/>
</dbReference>
<dbReference type="Gene3D" id="3.40.50.300">
    <property type="entry name" value="P-loop containing nucleotide triphosphate hydrolases"/>
    <property type="match status" value="1"/>
</dbReference>
<dbReference type="EMBL" id="JASWJB010000029">
    <property type="protein sequence ID" value="KAK2608974.1"/>
    <property type="molecule type" value="Genomic_DNA"/>
</dbReference>
<keyword evidence="3" id="KW-1185">Reference proteome</keyword>
<dbReference type="Pfam" id="PF13424">
    <property type="entry name" value="TPR_12"/>
    <property type="match status" value="4"/>
</dbReference>
<sequence length="1208" mass="134403">MAALDPRQYSIAWIAPLEIEAIAATHMLDHKHHGRFSLDRGDDYVFIPGDIFGHNVIIATYPSGQEYGTGTAAALASQVKKFFPNLWFGLLVGVAAGLPTYGGSSPRDIRLGDVLVALPEGETAGLIAYDLGKETARGFQLLRGGHALAMAEPVVRSAIGSIKREFPNEAQEFLPYYERMKDRQHEKGTFQDPGQEYDILHEANDAQQEKIVQRDDRPPDRRTRVWYGPIGSGDKLMKNSAVRNKLRDDYQLIGLEMEAAGTMNRLAAGVIRGVCDYGDEHKNKVWQPYAAAMAAAYAKAVLAQIGPRNPHVHETIEHNSRQICQIPFSRNKNFTGRKSQIKKLWQMFFVEERERVALVGLGGMGKTQIALELAHLVKHTLPQYSVFWMPAQSTLAFQKAATELVHKLGIPVTEGDDLTDALQTYLSSETTGHWLLILDNADDMSVFQRPPSNSPSLHILPRSQTGRILITTRSPSIVVNVAGIDVIELEEMTQNDAIELLGTSLTDKNQLKQTKVIEELLQQLTYLPLTVAQAAAYMNMNKMPVANYLQLFTHTDQGMIKLLSVHLRDETHYSDAQGAVATTWIISFQSICQMSKTAAQLLSFIQWIEPKAIPRTILPNLGSDWDFEQAIGLLCGYSFMSWRDDGETLDMHRLVHLSLKTWSGQLNNVSLTYEDIIQHLCTIFPNDDWENRLIWRQFIPHILPLLRNNRFKSYLPASRLGHRVSCCLNRDRRIREQIDVLRLVTAVHGKSLGEDHPDRLASQHELAGAYEANGQIEQAVQLLEHVVAIRGKSLAEDHPDRLASQHGLALVFQANGQVEQAVQLLEYVVAIEGKSLAEDHPDRLASQHALAGAFQANGQVEQAVQLLEHVVAIRGKSLAEDHPDRLASQHELALVFQANGQVEQAVQLLEYVVAIEGKSLAEDHPDRLASQHELARAFQANNQVKQAVQLLEHIVAIEGNSLAEDHPDRLASQHELARAFQTNGQVKQAVQLLQHVVAIRGKSQAEDHPDRLASQHTLAGAYKANGQIKQAVQLLEHVVAIRGKSQAEDHPDRLASQHMLAGAYKANGQIKQAVQLLEHVVVIRGKSLAEDHPNRLSSQHTLAGAYKANGQIKQAVQLLEHVVAIRGKSQAEDHPNRLASQHTLAGAYEANGQVKQAVQLLQHVVAIRGKSLAEEHPDRLASQRLLFIIRQGRGCVRVSRKRHNPYPP</sequence>
<dbReference type="SMART" id="SM00028">
    <property type="entry name" value="TPR"/>
    <property type="match status" value="10"/>
</dbReference>
<dbReference type="InterPro" id="IPR035994">
    <property type="entry name" value="Nucleoside_phosphorylase_sf"/>
</dbReference>
<dbReference type="Gene3D" id="3.40.50.1580">
    <property type="entry name" value="Nucleoside phosphorylase domain"/>
    <property type="match status" value="1"/>
</dbReference>
<dbReference type="GO" id="GO:0003824">
    <property type="term" value="F:catalytic activity"/>
    <property type="evidence" value="ECO:0007669"/>
    <property type="project" value="InterPro"/>
</dbReference>
<dbReference type="InterPro" id="IPR053137">
    <property type="entry name" value="NLR-like"/>
</dbReference>
<gene>
    <name evidence="2" type="ORF">QQS21_002454</name>
</gene>
<feature type="domain" description="NB-ARC" evidence="1">
    <location>
        <begin position="338"/>
        <end position="505"/>
    </location>
</feature>
<organism evidence="2 3">
    <name type="scientific">Conoideocrella luteorostrata</name>
    <dbReference type="NCBI Taxonomy" id="1105319"/>
    <lineage>
        <taxon>Eukaryota</taxon>
        <taxon>Fungi</taxon>
        <taxon>Dikarya</taxon>
        <taxon>Ascomycota</taxon>
        <taxon>Pezizomycotina</taxon>
        <taxon>Sordariomycetes</taxon>
        <taxon>Hypocreomycetidae</taxon>
        <taxon>Hypocreales</taxon>
        <taxon>Clavicipitaceae</taxon>
        <taxon>Conoideocrella</taxon>
    </lineage>
</organism>
<dbReference type="Gene3D" id="1.25.40.10">
    <property type="entry name" value="Tetratricopeptide repeat domain"/>
    <property type="match status" value="3"/>
</dbReference>
<comment type="caution">
    <text evidence="2">The sequence shown here is derived from an EMBL/GenBank/DDBJ whole genome shotgun (WGS) entry which is preliminary data.</text>
</comment>
<name>A0AAJ0G1A7_9HYPO</name>
<reference evidence="2" key="1">
    <citation type="submission" date="2023-06" db="EMBL/GenBank/DDBJ databases">
        <title>Conoideocrella luteorostrata (Hypocreales: Clavicipitaceae), a potential biocontrol fungus for elongate hemlock scale in United States Christmas tree production areas.</title>
        <authorList>
            <person name="Barrett H."/>
            <person name="Lovett B."/>
            <person name="Macias A.M."/>
            <person name="Stajich J.E."/>
            <person name="Kasson M.T."/>
        </authorList>
    </citation>
    <scope>NUCLEOTIDE SEQUENCE</scope>
    <source>
        <strain evidence="2">ARSEF 14590</strain>
    </source>
</reference>
<dbReference type="GO" id="GO:0043531">
    <property type="term" value="F:ADP binding"/>
    <property type="evidence" value="ECO:0007669"/>
    <property type="project" value="InterPro"/>
</dbReference>
<dbReference type="Pfam" id="PF00931">
    <property type="entry name" value="NB-ARC"/>
    <property type="match status" value="1"/>
</dbReference>
<evidence type="ECO:0000313" key="3">
    <source>
        <dbReference type="Proteomes" id="UP001251528"/>
    </source>
</evidence>
<dbReference type="SUPFAM" id="SSF53167">
    <property type="entry name" value="Purine and uridine phosphorylases"/>
    <property type="match status" value="1"/>
</dbReference>
<proteinExistence type="predicted"/>
<dbReference type="GO" id="GO:0009116">
    <property type="term" value="P:nucleoside metabolic process"/>
    <property type="evidence" value="ECO:0007669"/>
    <property type="project" value="InterPro"/>
</dbReference>
<dbReference type="Proteomes" id="UP001251528">
    <property type="component" value="Unassembled WGS sequence"/>
</dbReference>
<dbReference type="PANTHER" id="PTHR46082:SF11">
    <property type="entry name" value="AAA+ ATPASE DOMAIN-CONTAINING PROTEIN-RELATED"/>
    <property type="match status" value="1"/>
</dbReference>
<dbReference type="InterPro" id="IPR002182">
    <property type="entry name" value="NB-ARC"/>
</dbReference>
<evidence type="ECO:0000313" key="2">
    <source>
        <dbReference type="EMBL" id="KAK2608974.1"/>
    </source>
</evidence>
<protein>
    <recommendedName>
        <fullName evidence="1">NB-ARC domain-containing protein</fullName>
    </recommendedName>
</protein>
<dbReference type="SUPFAM" id="SSF48452">
    <property type="entry name" value="TPR-like"/>
    <property type="match status" value="3"/>
</dbReference>